<reference evidence="8 9" key="1">
    <citation type="submission" date="2018-10" db="EMBL/GenBank/DDBJ databases">
        <title>Rhizobium etli, R. leguminosarum and a new Rhizobium genospecies from Phaseolus dumosus.</title>
        <authorList>
            <person name="Ramirez-Puebla S.T."/>
            <person name="Rogel-Hernandez M.A."/>
            <person name="Guerrero G."/>
            <person name="Ormeno-Orrillo E."/>
            <person name="Martinez-Romero J.C."/>
            <person name="Negrete-Yankelevich S."/>
            <person name="Martinez-Romero E."/>
        </authorList>
    </citation>
    <scope>NUCLEOTIDE SEQUENCE [LARGE SCALE GENOMIC DNA]</scope>
    <source>
        <strain evidence="8 9">CCGE525</strain>
        <plasmid evidence="9">prccge525c</plasmid>
    </source>
</reference>
<dbReference type="AlphaFoldDB" id="A0A387G2L5"/>
<comment type="similarity">
    <text evidence="2">Belongs to the GtrA family.</text>
</comment>
<dbReference type="GO" id="GO:0005886">
    <property type="term" value="C:plasma membrane"/>
    <property type="evidence" value="ECO:0007669"/>
    <property type="project" value="TreeGrafter"/>
</dbReference>
<evidence type="ECO:0000259" key="7">
    <source>
        <dbReference type="Pfam" id="PF04138"/>
    </source>
</evidence>
<dbReference type="Proteomes" id="UP000282195">
    <property type="component" value="Plasmid pRCCGE525c"/>
</dbReference>
<sequence>MNLLQDPRFQVVKYLLVGALTAALYFSILFFTVSILQIHHALSVSISYFCGTIFHFSANKIFTFGSKSQKILTEYLRYICLVILNYIITLIVVYLVVDVSGQSTYIGVGVAIAVTVGLGYGVTKLWVFQHSRG</sequence>
<evidence type="ECO:0000256" key="5">
    <source>
        <dbReference type="ARBA" id="ARBA00023136"/>
    </source>
</evidence>
<evidence type="ECO:0000256" key="3">
    <source>
        <dbReference type="ARBA" id="ARBA00022692"/>
    </source>
</evidence>
<comment type="subcellular location">
    <subcellularLocation>
        <location evidence="1">Membrane</location>
        <topology evidence="1">Multi-pass membrane protein</topology>
    </subcellularLocation>
</comment>
<evidence type="ECO:0000256" key="2">
    <source>
        <dbReference type="ARBA" id="ARBA00009399"/>
    </source>
</evidence>
<dbReference type="InterPro" id="IPR007267">
    <property type="entry name" value="GtrA_DPMS_TM"/>
</dbReference>
<feature type="transmembrane region" description="Helical" evidence="6">
    <location>
        <begin position="42"/>
        <end position="63"/>
    </location>
</feature>
<evidence type="ECO:0000313" key="9">
    <source>
        <dbReference type="Proteomes" id="UP000282195"/>
    </source>
</evidence>
<dbReference type="PANTHER" id="PTHR38459">
    <property type="entry name" value="PROPHAGE BACTOPRENOL-LINKED GLUCOSE TRANSLOCASE HOMOLOG"/>
    <property type="match status" value="1"/>
</dbReference>
<name>A0A387G2L5_9HYPH</name>
<feature type="transmembrane region" description="Helical" evidence="6">
    <location>
        <begin position="75"/>
        <end position="97"/>
    </location>
</feature>
<evidence type="ECO:0000256" key="4">
    <source>
        <dbReference type="ARBA" id="ARBA00022989"/>
    </source>
</evidence>
<dbReference type="EMBL" id="CP032695">
    <property type="protein sequence ID" value="AYG62411.1"/>
    <property type="molecule type" value="Genomic_DNA"/>
</dbReference>
<proteinExistence type="inferred from homology"/>
<evidence type="ECO:0000256" key="6">
    <source>
        <dbReference type="SAM" id="Phobius"/>
    </source>
</evidence>
<evidence type="ECO:0000256" key="1">
    <source>
        <dbReference type="ARBA" id="ARBA00004141"/>
    </source>
</evidence>
<keyword evidence="5 6" id="KW-0472">Membrane</keyword>
<keyword evidence="8" id="KW-0614">Plasmid</keyword>
<gene>
    <name evidence="8" type="ORF">CCGE525_26890</name>
</gene>
<geneLocation type="plasmid" evidence="9">
    <name>prccge525c</name>
</geneLocation>
<feature type="transmembrane region" description="Helical" evidence="6">
    <location>
        <begin position="12"/>
        <end position="36"/>
    </location>
</feature>
<dbReference type="Pfam" id="PF04138">
    <property type="entry name" value="GtrA_DPMS_TM"/>
    <property type="match status" value="1"/>
</dbReference>
<evidence type="ECO:0000313" key="8">
    <source>
        <dbReference type="EMBL" id="AYG62411.1"/>
    </source>
</evidence>
<dbReference type="InterPro" id="IPR051401">
    <property type="entry name" value="GtrA_CellWall_Glycosyl"/>
</dbReference>
<feature type="transmembrane region" description="Helical" evidence="6">
    <location>
        <begin position="103"/>
        <end position="127"/>
    </location>
</feature>
<accession>A0A387G2L5</accession>
<feature type="domain" description="GtrA/DPMS transmembrane" evidence="7">
    <location>
        <begin position="13"/>
        <end position="128"/>
    </location>
</feature>
<dbReference type="KEGG" id="rjg:CCGE525_26890"/>
<keyword evidence="9" id="KW-1185">Reference proteome</keyword>
<dbReference type="OrthoDB" id="8377132at2"/>
<keyword evidence="4 6" id="KW-1133">Transmembrane helix</keyword>
<keyword evidence="3 6" id="KW-0812">Transmembrane</keyword>
<dbReference type="PANTHER" id="PTHR38459:SF1">
    <property type="entry name" value="PROPHAGE BACTOPRENOL-LINKED GLUCOSE TRANSLOCASE HOMOLOG"/>
    <property type="match status" value="1"/>
</dbReference>
<dbReference type="RefSeq" id="WP_120707328.1">
    <property type="nucleotide sequence ID" value="NZ_CP032695.1"/>
</dbReference>
<protein>
    <submittedName>
        <fullName evidence="8">GtrA family protein</fullName>
    </submittedName>
</protein>
<organism evidence="8 9">
    <name type="scientific">Rhizobium jaguaris</name>
    <dbReference type="NCBI Taxonomy" id="1312183"/>
    <lineage>
        <taxon>Bacteria</taxon>
        <taxon>Pseudomonadati</taxon>
        <taxon>Pseudomonadota</taxon>
        <taxon>Alphaproteobacteria</taxon>
        <taxon>Hyphomicrobiales</taxon>
        <taxon>Rhizobiaceae</taxon>
        <taxon>Rhizobium/Agrobacterium group</taxon>
        <taxon>Rhizobium</taxon>
    </lineage>
</organism>
<dbReference type="GO" id="GO:0000271">
    <property type="term" value="P:polysaccharide biosynthetic process"/>
    <property type="evidence" value="ECO:0007669"/>
    <property type="project" value="InterPro"/>
</dbReference>